<gene>
    <name evidence="11" type="ORF">YALI0_D23683g</name>
</gene>
<dbReference type="PANTHER" id="PTHR23151:SF90">
    <property type="entry name" value="DIHYDROLIPOYLLYSINE-RESIDUE ACETYLTRANSFERASE COMPONENT OF PYRUVATE DEHYDROGENASE COMPLEX, MITOCHONDRIAL-RELATED"/>
    <property type="match status" value="1"/>
</dbReference>
<dbReference type="GO" id="GO:0004742">
    <property type="term" value="F:dihydrolipoyllysine-residue acetyltransferase activity"/>
    <property type="evidence" value="ECO:0000318"/>
    <property type="project" value="GO_Central"/>
</dbReference>
<dbReference type="GO" id="GO:0005739">
    <property type="term" value="C:mitochondrion"/>
    <property type="evidence" value="ECO:0000318"/>
    <property type="project" value="GO_Central"/>
</dbReference>
<dbReference type="KEGG" id="yli:2910880"/>
<proteinExistence type="inferred from homology"/>
<dbReference type="Pfam" id="PF00364">
    <property type="entry name" value="Biotin_lipoyl"/>
    <property type="match status" value="1"/>
</dbReference>
<feature type="domain" description="Peripheral subunit-binding (PSBD)" evidence="10">
    <location>
        <begin position="141"/>
        <end position="178"/>
    </location>
</feature>
<keyword evidence="2 7" id="KW-0808">Transferase</keyword>
<evidence type="ECO:0000256" key="1">
    <source>
        <dbReference type="ARBA" id="ARBA00007317"/>
    </source>
</evidence>
<dbReference type="InterPro" id="IPR036625">
    <property type="entry name" value="E3-bd_dom_sf"/>
</dbReference>
<dbReference type="PROSITE" id="PS00189">
    <property type="entry name" value="LIPOYL"/>
    <property type="match status" value="1"/>
</dbReference>
<dbReference type="Gene3D" id="4.10.320.10">
    <property type="entry name" value="E3-binding domain"/>
    <property type="match status" value="1"/>
</dbReference>
<evidence type="ECO:0000259" key="9">
    <source>
        <dbReference type="PROSITE" id="PS50968"/>
    </source>
</evidence>
<dbReference type="InterPro" id="IPR000089">
    <property type="entry name" value="Biotin_lipoyl"/>
</dbReference>
<comment type="function">
    <text evidence="7">The pyruvate dehydrogenase complex catalyzes the overall conversion of pyruvate to acetyl-CoA and CO(2).</text>
</comment>
<dbReference type="OrthoDB" id="537444at2759"/>
<dbReference type="InterPro" id="IPR011053">
    <property type="entry name" value="Single_hybrid_motif"/>
</dbReference>
<dbReference type="Gene3D" id="3.30.559.10">
    <property type="entry name" value="Chloramphenicol acetyltransferase-like domain"/>
    <property type="match status" value="1"/>
</dbReference>
<feature type="domain" description="Lipoyl-binding" evidence="9">
    <location>
        <begin position="1"/>
        <end position="65"/>
    </location>
</feature>
<evidence type="ECO:0000256" key="2">
    <source>
        <dbReference type="ARBA" id="ARBA00022679"/>
    </source>
</evidence>
<keyword evidence="12" id="KW-1185">Reference proteome</keyword>
<dbReference type="InterPro" id="IPR023213">
    <property type="entry name" value="CAT-like_dom_sf"/>
</dbReference>
<feature type="compositionally biased region" description="Basic and acidic residues" evidence="8">
    <location>
        <begin position="102"/>
        <end position="116"/>
    </location>
</feature>
<dbReference type="SUPFAM" id="SSF52777">
    <property type="entry name" value="CoA-dependent acyltransferases"/>
    <property type="match status" value="1"/>
</dbReference>
<dbReference type="EMBL" id="CR382130">
    <property type="protein sequence ID" value="CAG81400.1"/>
    <property type="molecule type" value="Genomic_DNA"/>
</dbReference>
<evidence type="ECO:0000256" key="4">
    <source>
        <dbReference type="ARBA" id="ARBA00022946"/>
    </source>
</evidence>
<evidence type="ECO:0000259" key="10">
    <source>
        <dbReference type="PROSITE" id="PS51826"/>
    </source>
</evidence>
<dbReference type="Pfam" id="PF00198">
    <property type="entry name" value="2-oxoacid_dh"/>
    <property type="match status" value="1"/>
</dbReference>
<name>Q6C812_YARLI</name>
<dbReference type="InterPro" id="IPR003016">
    <property type="entry name" value="2-oxoA_DH_lipoyl-BS"/>
</dbReference>
<evidence type="ECO:0000313" key="11">
    <source>
        <dbReference type="EMBL" id="CAG81400.1"/>
    </source>
</evidence>
<dbReference type="Proteomes" id="UP000001300">
    <property type="component" value="Chromosome D"/>
</dbReference>
<dbReference type="InterPro" id="IPR001078">
    <property type="entry name" value="2-oxoacid_DH_actylTfrase"/>
</dbReference>
<protein>
    <recommendedName>
        <fullName evidence="7">Acetyltransferase component of pyruvate dehydrogenase complex</fullName>
        <ecNumber evidence="7">2.3.1.12</ecNumber>
    </recommendedName>
</protein>
<keyword evidence="4" id="KW-0809">Transit peptide</keyword>
<keyword evidence="5 7" id="KW-0012">Acyltransferase</keyword>
<dbReference type="InterPro" id="IPR006257">
    <property type="entry name" value="LAT1"/>
</dbReference>
<dbReference type="OMA" id="TMEFESF"/>
<keyword evidence="3 7" id="KW-0450">Lipoyl</keyword>
<dbReference type="PROSITE" id="PS51826">
    <property type="entry name" value="PSBD"/>
    <property type="match status" value="1"/>
</dbReference>
<organism evidence="11 12">
    <name type="scientific">Yarrowia lipolytica (strain CLIB 122 / E 150)</name>
    <name type="common">Yeast</name>
    <name type="synonym">Candida lipolytica</name>
    <dbReference type="NCBI Taxonomy" id="284591"/>
    <lineage>
        <taxon>Eukaryota</taxon>
        <taxon>Fungi</taxon>
        <taxon>Dikarya</taxon>
        <taxon>Ascomycota</taxon>
        <taxon>Saccharomycotina</taxon>
        <taxon>Dipodascomycetes</taxon>
        <taxon>Dipodascales</taxon>
        <taxon>Dipodascales incertae sedis</taxon>
        <taxon>Yarrowia</taxon>
    </lineage>
</organism>
<dbReference type="VEuPathDB" id="FungiDB:YALI0_D23683g"/>
<dbReference type="CDD" id="cd06849">
    <property type="entry name" value="lipoyl_domain"/>
    <property type="match status" value="1"/>
</dbReference>
<dbReference type="GO" id="GO:0006086">
    <property type="term" value="P:pyruvate decarboxylation to acetyl-CoA"/>
    <property type="evidence" value="ECO:0000318"/>
    <property type="project" value="GO_Central"/>
</dbReference>
<evidence type="ECO:0000256" key="7">
    <source>
        <dbReference type="RuleBase" id="RU361137"/>
    </source>
</evidence>
<dbReference type="FunCoup" id="Q6C812">
    <property type="interactions" value="1143"/>
</dbReference>
<comment type="cofactor">
    <cofactor evidence="7">
        <name>(R)-lipoate</name>
        <dbReference type="ChEBI" id="CHEBI:83088"/>
    </cofactor>
    <text evidence="7">Binds 1 lipoyl cofactor covalently.</text>
</comment>
<evidence type="ECO:0000256" key="8">
    <source>
        <dbReference type="SAM" id="MobiDB-lite"/>
    </source>
</evidence>
<dbReference type="AlphaFoldDB" id="Q6C812"/>
<dbReference type="Gene3D" id="2.40.50.100">
    <property type="match status" value="1"/>
</dbReference>
<dbReference type="GO" id="GO:0045254">
    <property type="term" value="C:pyruvate dehydrogenase complex"/>
    <property type="evidence" value="ECO:0000318"/>
    <property type="project" value="GO_Central"/>
</dbReference>
<dbReference type="InParanoid" id="Q6C812"/>
<evidence type="ECO:0000256" key="6">
    <source>
        <dbReference type="ARBA" id="ARBA00065810"/>
    </source>
</evidence>
<feature type="region of interest" description="Disordered" evidence="8">
    <location>
        <begin position="79"/>
        <end position="140"/>
    </location>
</feature>
<evidence type="ECO:0000313" key="12">
    <source>
        <dbReference type="Proteomes" id="UP000001300"/>
    </source>
</evidence>
<dbReference type="NCBIfam" id="TIGR01349">
    <property type="entry name" value="PDHac_trf_mito"/>
    <property type="match status" value="1"/>
</dbReference>
<accession>Q6C812</accession>
<comment type="similarity">
    <text evidence="1 7">Belongs to the 2-oxoacid dehydrogenase family.</text>
</comment>
<dbReference type="FunFam" id="3.30.559.10:FF:000003">
    <property type="entry name" value="Acetyltransferase component of pyruvate dehydrogenase complex"/>
    <property type="match status" value="1"/>
</dbReference>
<evidence type="ECO:0000256" key="5">
    <source>
        <dbReference type="ARBA" id="ARBA00023315"/>
    </source>
</evidence>
<dbReference type="EC" id="2.3.1.12" evidence="7"/>
<dbReference type="STRING" id="284591.Q6C812"/>
<evidence type="ECO:0000256" key="3">
    <source>
        <dbReference type="ARBA" id="ARBA00022823"/>
    </source>
</evidence>
<comment type="subcellular location">
    <subcellularLocation>
        <location evidence="7">Mitochondrion</location>
    </subcellularLocation>
</comment>
<dbReference type="SUPFAM" id="SSF47005">
    <property type="entry name" value="Peripheral subunit-binding domain of 2-oxo acid dehydrogenase complex"/>
    <property type="match status" value="1"/>
</dbReference>
<comment type="subunit">
    <text evidence="6">Eukaryotic pyruvate dehydrogenase (PDH) complexes are organized as a core consisting of the oligomeric dihydrolipoamide acetyl-transferase (E2), around which are arranged multiple copies of pyruvate dehydrogenase (E1), dihydrolipoamide dehydrogenase (E3) and protein X (E3BP) bound by non-covalent bonds.</text>
</comment>
<dbReference type="PROSITE" id="PS50968">
    <property type="entry name" value="BIOTINYL_LIPOYL"/>
    <property type="match status" value="1"/>
</dbReference>
<dbReference type="FunFam" id="2.40.50.100:FF:000010">
    <property type="entry name" value="Acetyltransferase component of pyruvate dehydrogenase complex"/>
    <property type="match status" value="1"/>
</dbReference>
<comment type="catalytic activity">
    <reaction evidence="7">
        <text>N(6)-[(R)-dihydrolipoyl]-L-lysyl-[protein] + acetyl-CoA = N(6)-[(R)-S(8)-acetyldihydrolipoyl]-L-lysyl-[protein] + CoA</text>
        <dbReference type="Rhea" id="RHEA:17017"/>
        <dbReference type="Rhea" id="RHEA-COMP:10475"/>
        <dbReference type="Rhea" id="RHEA-COMP:10478"/>
        <dbReference type="ChEBI" id="CHEBI:57287"/>
        <dbReference type="ChEBI" id="CHEBI:57288"/>
        <dbReference type="ChEBI" id="CHEBI:83100"/>
        <dbReference type="ChEBI" id="CHEBI:83111"/>
        <dbReference type="EC" id="2.3.1.12"/>
    </reaction>
</comment>
<dbReference type="PANTHER" id="PTHR23151">
    <property type="entry name" value="DIHYDROLIPOAMIDE ACETYL/SUCCINYL-TRANSFERASE-RELATED"/>
    <property type="match status" value="1"/>
</dbReference>
<dbReference type="Pfam" id="PF02817">
    <property type="entry name" value="E3_binding"/>
    <property type="match status" value="1"/>
</dbReference>
<dbReference type="HOGENOM" id="CLU_016733_10_2_1"/>
<reference evidence="11 12" key="1">
    <citation type="journal article" date="2004" name="Nature">
        <title>Genome evolution in yeasts.</title>
        <authorList>
            <consortium name="Genolevures"/>
            <person name="Dujon B."/>
            <person name="Sherman D."/>
            <person name="Fischer G."/>
            <person name="Durrens P."/>
            <person name="Casaregola S."/>
            <person name="Lafontaine I."/>
            <person name="de Montigny J."/>
            <person name="Marck C."/>
            <person name="Neuveglise C."/>
            <person name="Talla E."/>
            <person name="Goffard N."/>
            <person name="Frangeul L."/>
            <person name="Aigle M."/>
            <person name="Anthouard V."/>
            <person name="Babour A."/>
            <person name="Barbe V."/>
            <person name="Barnay S."/>
            <person name="Blanchin S."/>
            <person name="Beckerich J.M."/>
            <person name="Beyne E."/>
            <person name="Bleykasten C."/>
            <person name="Boisrame A."/>
            <person name="Boyer J."/>
            <person name="Cattolico L."/>
            <person name="Confanioleri F."/>
            <person name="de Daruvar A."/>
            <person name="Despons L."/>
            <person name="Fabre E."/>
            <person name="Fairhead C."/>
            <person name="Ferry-Dumazet H."/>
            <person name="Groppi A."/>
            <person name="Hantraye F."/>
            <person name="Hennequin C."/>
            <person name="Jauniaux N."/>
            <person name="Joyet P."/>
            <person name="Kachouri R."/>
            <person name="Kerrest A."/>
            <person name="Koszul R."/>
            <person name="Lemaire M."/>
            <person name="Lesur I."/>
            <person name="Ma L."/>
            <person name="Muller H."/>
            <person name="Nicaud J.M."/>
            <person name="Nikolski M."/>
            <person name="Oztas S."/>
            <person name="Ozier-Kalogeropoulos O."/>
            <person name="Pellenz S."/>
            <person name="Potier S."/>
            <person name="Richard G.F."/>
            <person name="Straub M.L."/>
            <person name="Suleau A."/>
            <person name="Swennene D."/>
            <person name="Tekaia F."/>
            <person name="Wesolowski-Louvel M."/>
            <person name="Westhof E."/>
            <person name="Wirth B."/>
            <person name="Zeniou-Meyer M."/>
            <person name="Zivanovic I."/>
            <person name="Bolotin-Fukuhara M."/>
            <person name="Thierry A."/>
            <person name="Bouchier C."/>
            <person name="Caudron B."/>
            <person name="Scarpelli C."/>
            <person name="Gaillardin C."/>
            <person name="Weissenbach J."/>
            <person name="Wincker P."/>
            <person name="Souciet J.L."/>
        </authorList>
    </citation>
    <scope>NUCLEOTIDE SEQUENCE [LARGE SCALE GENOMIC DNA]</scope>
    <source>
        <strain evidence="12">CLIB 122 / E 150</strain>
    </source>
</reference>
<dbReference type="RefSeq" id="XP_503200.2">
    <property type="nucleotide sequence ID" value="XM_503200.2"/>
</dbReference>
<dbReference type="InterPro" id="IPR004167">
    <property type="entry name" value="PSBD"/>
</dbReference>
<feature type="compositionally biased region" description="Low complexity" evidence="8">
    <location>
        <begin position="117"/>
        <end position="131"/>
    </location>
</feature>
<dbReference type="SUPFAM" id="SSF51230">
    <property type="entry name" value="Single hybrid motif"/>
    <property type="match status" value="1"/>
</dbReference>
<sequence>MTQGNIGAWQKSVGDALAPGEVLVEIETDKAQMDFEFQDDGYLAKILLDAGAKDIAVGTPIGVYVEDEADVAAFKDFTIDDAGGVPKPPKTEEQKEEEEYEAEKAEKAEKEAEASKETASPAPSSQSSAPAAPTPPSSRIFASPMAKTIALEKGIKLSEIKGSGPGGRIIKRDVENWTPPAAPAAKAAPAKGAAPAAAAAAGSAYTDIPLTNMRKTIASRLTQSKNTSPDYIVSSTVSVSKLLKLRAALNASSDGTYKLSINDLLVKALAVANTKVPQVNSQWLESEGVIRQFTNVDVSVAVATPTGLITPVVKNANLKGLAEISKEIKALGKKAKDGKLAPEEYQGGTVTISNLGMNHAVSFFTAIINPPQAAILAVGTTERKAIEDVDSEAGFVFDDVVTLTTSFDHRVVDGAVGGEWVKALKQVVENPIEMLL</sequence>
<dbReference type="InterPro" id="IPR045257">
    <property type="entry name" value="E2/Pdx1"/>
</dbReference>